<evidence type="ECO:0000313" key="3">
    <source>
        <dbReference type="EMBL" id="PIZ64014.1"/>
    </source>
</evidence>
<protein>
    <recommendedName>
        <fullName evidence="2">VanZ-like domain-containing protein</fullName>
    </recommendedName>
</protein>
<feature type="transmembrane region" description="Helical" evidence="1">
    <location>
        <begin position="5"/>
        <end position="22"/>
    </location>
</feature>
<keyword evidence="1" id="KW-0472">Membrane</keyword>
<evidence type="ECO:0000256" key="1">
    <source>
        <dbReference type="SAM" id="Phobius"/>
    </source>
</evidence>
<keyword evidence="1" id="KW-1133">Transmembrane helix</keyword>
<dbReference type="EMBL" id="PFOB01000005">
    <property type="protein sequence ID" value="PIZ64014.1"/>
    <property type="molecule type" value="Genomic_DNA"/>
</dbReference>
<sequence>MKKCIFYWLPPIVWMGLIFSMSSRQSIGVSEEFIVNFIVFKFLHIVEYAFLYFLFLRAFRMYLSKNSKRAYLFAAIAAILFAISDELHQIFVPTRQGSPRDIGIDALGIGLCFMYTKSNLEKLKMFL</sequence>
<comment type="caution">
    <text evidence="3">The sequence shown here is derived from an EMBL/GenBank/DDBJ whole genome shotgun (WGS) entry which is preliminary data.</text>
</comment>
<reference evidence="4" key="1">
    <citation type="submission" date="2017-09" db="EMBL/GenBank/DDBJ databases">
        <title>Depth-based differentiation of microbial function through sediment-hosted aquifers and enrichment of novel symbionts in the deep terrestrial subsurface.</title>
        <authorList>
            <person name="Probst A.J."/>
            <person name="Ladd B."/>
            <person name="Jarett J.K."/>
            <person name="Geller-Mcgrath D.E."/>
            <person name="Sieber C.M.K."/>
            <person name="Emerson J.B."/>
            <person name="Anantharaman K."/>
            <person name="Thomas B.C."/>
            <person name="Malmstrom R."/>
            <person name="Stieglmeier M."/>
            <person name="Klingl A."/>
            <person name="Woyke T."/>
            <person name="Ryan C.M."/>
            <person name="Banfield J.F."/>
        </authorList>
    </citation>
    <scope>NUCLEOTIDE SEQUENCE [LARGE SCALE GENOMIC DNA]</scope>
</reference>
<keyword evidence="1" id="KW-0812">Transmembrane</keyword>
<evidence type="ECO:0000313" key="4">
    <source>
        <dbReference type="Proteomes" id="UP000228503"/>
    </source>
</evidence>
<evidence type="ECO:0000259" key="2">
    <source>
        <dbReference type="Pfam" id="PF04892"/>
    </source>
</evidence>
<dbReference type="NCBIfam" id="NF037970">
    <property type="entry name" value="vanZ_1"/>
    <property type="match status" value="1"/>
</dbReference>
<feature type="domain" description="VanZ-like" evidence="2">
    <location>
        <begin position="13"/>
        <end position="114"/>
    </location>
</feature>
<name>A0A2M7U1P9_9BACT</name>
<proteinExistence type="predicted"/>
<feature type="transmembrane region" description="Helical" evidence="1">
    <location>
        <begin position="34"/>
        <end position="59"/>
    </location>
</feature>
<gene>
    <name evidence="3" type="ORF">COY16_00395</name>
</gene>
<dbReference type="AlphaFoldDB" id="A0A2M7U1P9"/>
<dbReference type="Pfam" id="PF04892">
    <property type="entry name" value="VanZ"/>
    <property type="match status" value="1"/>
</dbReference>
<organism evidence="3 4">
    <name type="scientific">Candidatus Roizmanbacteria bacterium CG_4_10_14_0_2_um_filter_39_13</name>
    <dbReference type="NCBI Taxonomy" id="1974825"/>
    <lineage>
        <taxon>Bacteria</taxon>
        <taxon>Candidatus Roizmaniibacteriota</taxon>
    </lineage>
</organism>
<feature type="transmembrane region" description="Helical" evidence="1">
    <location>
        <begin position="71"/>
        <end position="90"/>
    </location>
</feature>
<dbReference type="InterPro" id="IPR006976">
    <property type="entry name" value="VanZ-like"/>
</dbReference>
<accession>A0A2M7U1P9</accession>
<dbReference type="Proteomes" id="UP000228503">
    <property type="component" value="Unassembled WGS sequence"/>
</dbReference>